<evidence type="ECO:0000313" key="2">
    <source>
        <dbReference type="Proteomes" id="UP000694546"/>
    </source>
</evidence>
<dbReference type="AlphaFoldDB" id="A0A8C5C4U2"/>
<evidence type="ECO:0000313" key="1">
    <source>
        <dbReference type="Ensembl" id="ENSGMOP00000055936.1"/>
    </source>
</evidence>
<reference evidence="1" key="2">
    <citation type="submission" date="2025-09" db="UniProtKB">
        <authorList>
            <consortium name="Ensembl"/>
        </authorList>
    </citation>
    <scope>IDENTIFICATION</scope>
</reference>
<accession>A0A8C5C4U2</accession>
<dbReference type="Proteomes" id="UP000694546">
    <property type="component" value="Chromosome 9"/>
</dbReference>
<proteinExistence type="predicted"/>
<organism evidence="1 2">
    <name type="scientific">Gadus morhua</name>
    <name type="common">Atlantic cod</name>
    <dbReference type="NCBI Taxonomy" id="8049"/>
    <lineage>
        <taxon>Eukaryota</taxon>
        <taxon>Metazoa</taxon>
        <taxon>Chordata</taxon>
        <taxon>Craniata</taxon>
        <taxon>Vertebrata</taxon>
        <taxon>Euteleostomi</taxon>
        <taxon>Actinopterygii</taxon>
        <taxon>Neopterygii</taxon>
        <taxon>Teleostei</taxon>
        <taxon>Neoteleostei</taxon>
        <taxon>Acanthomorphata</taxon>
        <taxon>Zeiogadaria</taxon>
        <taxon>Gadariae</taxon>
        <taxon>Gadiformes</taxon>
        <taxon>Gadoidei</taxon>
        <taxon>Gadidae</taxon>
        <taxon>Gadus</taxon>
    </lineage>
</organism>
<reference evidence="1" key="1">
    <citation type="submission" date="2025-08" db="UniProtKB">
        <authorList>
            <consortium name="Ensembl"/>
        </authorList>
    </citation>
    <scope>IDENTIFICATION</scope>
</reference>
<sequence>MILMPRPLHELHRTFLLSCSLVVLPLYMSSRETLRQITNQVKIPQKRQLHIL</sequence>
<protein>
    <submittedName>
        <fullName evidence="1">Uncharacterized protein</fullName>
    </submittedName>
</protein>
<name>A0A8C5C4U2_GADMO</name>
<dbReference type="Ensembl" id="ENSGMOT00000052336.1">
    <property type="protein sequence ID" value="ENSGMOP00000055936.1"/>
    <property type="gene ID" value="ENSGMOG00000035652.1"/>
</dbReference>
<keyword evidence="2" id="KW-1185">Reference proteome</keyword>